<keyword evidence="1" id="KW-0472">Membrane</keyword>
<gene>
    <name evidence="2" type="ORF">Q2T41_06250</name>
</gene>
<accession>A0ABT8RMY0</accession>
<dbReference type="PANTHER" id="PTHR36166:SF1">
    <property type="entry name" value="SRPBCC DOMAIN-CONTAINING PROTEIN"/>
    <property type="match status" value="1"/>
</dbReference>
<evidence type="ECO:0000256" key="1">
    <source>
        <dbReference type="SAM" id="Phobius"/>
    </source>
</evidence>
<feature type="transmembrane region" description="Helical" evidence="1">
    <location>
        <begin position="12"/>
        <end position="31"/>
    </location>
</feature>
<proteinExistence type="predicted"/>
<evidence type="ECO:0000313" key="2">
    <source>
        <dbReference type="EMBL" id="MDO1512253.1"/>
    </source>
</evidence>
<dbReference type="InterPro" id="IPR019587">
    <property type="entry name" value="Polyketide_cyclase/dehydratase"/>
</dbReference>
<keyword evidence="1" id="KW-1133">Transmembrane helix</keyword>
<dbReference type="RefSeq" id="WP_304435369.1">
    <property type="nucleotide sequence ID" value="NZ_JAUKUC010000001.1"/>
</dbReference>
<reference evidence="2" key="2">
    <citation type="submission" date="2023-06" db="EMBL/GenBank/DDBJ databases">
        <authorList>
            <person name="Lucena T."/>
            <person name="Sun Q."/>
        </authorList>
    </citation>
    <scope>NUCLEOTIDE SEQUENCE</scope>
    <source>
        <strain evidence="2">CECT 8869</strain>
    </source>
</reference>
<comment type="caution">
    <text evidence="2">The sequence shown here is derived from an EMBL/GenBank/DDBJ whole genome shotgun (WGS) entry which is preliminary data.</text>
</comment>
<organism evidence="2 3">
    <name type="scientific">Maribacter confluentis</name>
    <dbReference type="NCBI Taxonomy" id="1656093"/>
    <lineage>
        <taxon>Bacteria</taxon>
        <taxon>Pseudomonadati</taxon>
        <taxon>Bacteroidota</taxon>
        <taxon>Flavobacteriia</taxon>
        <taxon>Flavobacteriales</taxon>
        <taxon>Flavobacteriaceae</taxon>
        <taxon>Maribacter</taxon>
    </lineage>
</organism>
<evidence type="ECO:0000313" key="3">
    <source>
        <dbReference type="Proteomes" id="UP001168579"/>
    </source>
</evidence>
<name>A0ABT8RMY0_9FLAO</name>
<reference evidence="2" key="1">
    <citation type="journal article" date="2014" name="Int. J. Syst. Evol. Microbiol.">
        <title>Complete genome of a new Firmicutes species belonging to the dominant human colonic microbiota ('Ruminococcus bicirculans') reveals two chromosomes and a selective capacity to utilize plant glucans.</title>
        <authorList>
            <consortium name="NISC Comparative Sequencing Program"/>
            <person name="Wegmann U."/>
            <person name="Louis P."/>
            <person name="Goesmann A."/>
            <person name="Henrissat B."/>
            <person name="Duncan S.H."/>
            <person name="Flint H.J."/>
        </authorList>
    </citation>
    <scope>NUCLEOTIDE SEQUENCE</scope>
    <source>
        <strain evidence="2">CECT 8869</strain>
    </source>
</reference>
<dbReference type="InterPro" id="IPR023393">
    <property type="entry name" value="START-like_dom_sf"/>
</dbReference>
<protein>
    <submittedName>
        <fullName evidence="2">SRPBCC family protein</fullName>
    </submittedName>
</protein>
<dbReference type="Pfam" id="PF10604">
    <property type="entry name" value="Polyketide_cyc2"/>
    <property type="match status" value="1"/>
</dbReference>
<dbReference type="EMBL" id="JAUKUC010000001">
    <property type="protein sequence ID" value="MDO1512253.1"/>
    <property type="molecule type" value="Genomic_DNA"/>
</dbReference>
<dbReference type="Gene3D" id="3.30.530.20">
    <property type="match status" value="1"/>
</dbReference>
<keyword evidence="1" id="KW-0812">Transmembrane</keyword>
<sequence length="206" mass="23882">MNCEISYLNIKRITLLQSLSFTVILSFIFIGCGSKVKTESTSNTTIEPIEEVSIKEIDENHYSLFTSITIDATTSEVWEVLTDFENMSNWSSTLQKIDGITMEDEQEVNIIYKVDGQDQVIPHKLIYSENKYYGWSDTIAVLPGVIDRHLYEVQENGKFRTKFIQSDEFRGFNPNISNIDLARFVLPQYLIFNRELKAEVERRINN</sequence>
<keyword evidence="3" id="KW-1185">Reference proteome</keyword>
<dbReference type="PANTHER" id="PTHR36166">
    <property type="entry name" value="CHROMOSOME 9, WHOLE GENOME SHOTGUN SEQUENCE"/>
    <property type="match status" value="1"/>
</dbReference>
<dbReference type="Proteomes" id="UP001168579">
    <property type="component" value="Unassembled WGS sequence"/>
</dbReference>
<dbReference type="SUPFAM" id="SSF55961">
    <property type="entry name" value="Bet v1-like"/>
    <property type="match status" value="1"/>
</dbReference>